<feature type="compositionally biased region" description="Polar residues" evidence="8">
    <location>
        <begin position="511"/>
        <end position="520"/>
    </location>
</feature>
<dbReference type="PROSITE" id="PS51741">
    <property type="entry name" value="F_BAR"/>
    <property type="match status" value="1"/>
</dbReference>
<evidence type="ECO:0000256" key="7">
    <source>
        <dbReference type="PROSITE-ProRule" id="PRU01077"/>
    </source>
</evidence>
<dbReference type="GO" id="GO:0005543">
    <property type="term" value="F:phospholipid binding"/>
    <property type="evidence" value="ECO:0007669"/>
    <property type="project" value="TreeGrafter"/>
</dbReference>
<evidence type="ECO:0000259" key="10">
    <source>
        <dbReference type="PROSITE" id="PS51741"/>
    </source>
</evidence>
<dbReference type="OrthoDB" id="19092at2759"/>
<dbReference type="Pfam" id="PF00018">
    <property type="entry name" value="SH3_1"/>
    <property type="match status" value="1"/>
</dbReference>
<dbReference type="AlphaFoldDB" id="A0A4S8MV21"/>
<feature type="compositionally biased region" description="Polar residues" evidence="8">
    <location>
        <begin position="612"/>
        <end position="624"/>
    </location>
</feature>
<evidence type="ECO:0000256" key="8">
    <source>
        <dbReference type="SAM" id="MobiDB-lite"/>
    </source>
</evidence>
<feature type="domain" description="F-BAR" evidence="10">
    <location>
        <begin position="28"/>
        <end position="281"/>
    </location>
</feature>
<dbReference type="GO" id="GO:0030036">
    <property type="term" value="P:actin cytoskeleton organization"/>
    <property type="evidence" value="ECO:0007669"/>
    <property type="project" value="UniProtKB-ARBA"/>
</dbReference>
<evidence type="ECO:0000256" key="2">
    <source>
        <dbReference type="ARBA" id="ARBA00022443"/>
    </source>
</evidence>
<evidence type="ECO:0000256" key="3">
    <source>
        <dbReference type="ARBA" id="ARBA00022490"/>
    </source>
</evidence>
<keyword evidence="5" id="KW-0206">Cytoskeleton</keyword>
<evidence type="ECO:0000313" key="11">
    <source>
        <dbReference type="EMBL" id="THV06264.1"/>
    </source>
</evidence>
<evidence type="ECO:0000259" key="9">
    <source>
        <dbReference type="PROSITE" id="PS50002"/>
    </source>
</evidence>
<dbReference type="SUPFAM" id="SSF50044">
    <property type="entry name" value="SH3-domain"/>
    <property type="match status" value="1"/>
</dbReference>
<feature type="compositionally biased region" description="Low complexity" evidence="8">
    <location>
        <begin position="792"/>
        <end position="814"/>
    </location>
</feature>
<feature type="compositionally biased region" description="Polar residues" evidence="8">
    <location>
        <begin position="475"/>
        <end position="497"/>
    </location>
</feature>
<dbReference type="GO" id="GO:0009898">
    <property type="term" value="C:cytoplasmic side of plasma membrane"/>
    <property type="evidence" value="ECO:0007669"/>
    <property type="project" value="TreeGrafter"/>
</dbReference>
<protein>
    <recommendedName>
        <fullName evidence="13">SH3 domain-containing protein</fullName>
    </recommendedName>
</protein>
<dbReference type="InterPro" id="IPR001452">
    <property type="entry name" value="SH3_domain"/>
</dbReference>
<keyword evidence="3" id="KW-0963">Cytoplasm</keyword>
<dbReference type="PANTHER" id="PTHR23065:SF7">
    <property type="entry name" value="NOSTRIN, ISOFORM H"/>
    <property type="match status" value="1"/>
</dbReference>
<feature type="region of interest" description="Disordered" evidence="8">
    <location>
        <begin position="475"/>
        <end position="561"/>
    </location>
</feature>
<dbReference type="CDD" id="cd07651">
    <property type="entry name" value="F-BAR_PombeCdc15_like"/>
    <property type="match status" value="1"/>
</dbReference>
<dbReference type="Gene3D" id="2.30.30.40">
    <property type="entry name" value="SH3 Domains"/>
    <property type="match status" value="1"/>
</dbReference>
<feature type="region of interest" description="Disordered" evidence="8">
    <location>
        <begin position="582"/>
        <end position="902"/>
    </location>
</feature>
<feature type="compositionally biased region" description="Polar residues" evidence="8">
    <location>
        <begin position="635"/>
        <end position="649"/>
    </location>
</feature>
<keyword evidence="2 6" id="KW-0728">SH3 domain</keyword>
<dbReference type="PROSITE" id="PS50002">
    <property type="entry name" value="SH3"/>
    <property type="match status" value="1"/>
</dbReference>
<gene>
    <name evidence="11" type="ORF">K435DRAFT_711831</name>
</gene>
<keyword evidence="7" id="KW-0175">Coiled coil</keyword>
<feature type="compositionally biased region" description="Pro residues" evidence="8">
    <location>
        <begin position="715"/>
        <end position="727"/>
    </location>
</feature>
<evidence type="ECO:0000256" key="1">
    <source>
        <dbReference type="ARBA" id="ARBA00004245"/>
    </source>
</evidence>
<dbReference type="InterPro" id="IPR027267">
    <property type="entry name" value="AH/BAR_dom_sf"/>
</dbReference>
<feature type="compositionally biased region" description="Pro residues" evidence="8">
    <location>
        <begin position="767"/>
        <end position="791"/>
    </location>
</feature>
<dbReference type="Pfam" id="PF00611">
    <property type="entry name" value="FCH"/>
    <property type="match status" value="1"/>
</dbReference>
<evidence type="ECO:0000313" key="12">
    <source>
        <dbReference type="Proteomes" id="UP000297245"/>
    </source>
</evidence>
<feature type="region of interest" description="Disordered" evidence="8">
    <location>
        <begin position="436"/>
        <end position="460"/>
    </location>
</feature>
<name>A0A4S8MV21_DENBC</name>
<feature type="compositionally biased region" description="Pro residues" evidence="8">
    <location>
        <begin position="747"/>
        <end position="760"/>
    </location>
</feature>
<feature type="region of interest" description="Disordered" evidence="8">
    <location>
        <begin position="288"/>
        <end position="399"/>
    </location>
</feature>
<feature type="compositionally biased region" description="Low complexity" evidence="8">
    <location>
        <begin position="539"/>
        <end position="556"/>
    </location>
</feature>
<dbReference type="Proteomes" id="UP000297245">
    <property type="component" value="Unassembled WGS sequence"/>
</dbReference>
<feature type="compositionally biased region" description="Polar residues" evidence="8">
    <location>
        <begin position="368"/>
        <end position="399"/>
    </location>
</feature>
<keyword evidence="12" id="KW-1185">Reference proteome</keyword>
<feature type="compositionally biased region" description="Polar residues" evidence="8">
    <location>
        <begin position="658"/>
        <end position="667"/>
    </location>
</feature>
<dbReference type="FunFam" id="1.20.1270.60:FF:000045">
    <property type="entry name" value="Cell division control protein"/>
    <property type="match status" value="1"/>
</dbReference>
<organism evidence="11 12">
    <name type="scientific">Dendrothele bispora (strain CBS 962.96)</name>
    <dbReference type="NCBI Taxonomy" id="1314807"/>
    <lineage>
        <taxon>Eukaryota</taxon>
        <taxon>Fungi</taxon>
        <taxon>Dikarya</taxon>
        <taxon>Basidiomycota</taxon>
        <taxon>Agaricomycotina</taxon>
        <taxon>Agaricomycetes</taxon>
        <taxon>Agaricomycetidae</taxon>
        <taxon>Agaricales</taxon>
        <taxon>Agaricales incertae sedis</taxon>
        <taxon>Dendrothele</taxon>
    </lineage>
</organism>
<evidence type="ECO:0000256" key="4">
    <source>
        <dbReference type="ARBA" id="ARBA00022553"/>
    </source>
</evidence>
<feature type="compositionally biased region" description="Low complexity" evidence="8">
    <location>
        <begin position="849"/>
        <end position="868"/>
    </location>
</feature>
<dbReference type="PRINTS" id="PR00499">
    <property type="entry name" value="P67PHOX"/>
</dbReference>
<dbReference type="InterPro" id="IPR036028">
    <property type="entry name" value="SH3-like_dom_sf"/>
</dbReference>
<dbReference type="CDD" id="cd00174">
    <property type="entry name" value="SH3"/>
    <property type="match status" value="1"/>
</dbReference>
<feature type="domain" description="SH3" evidence="9">
    <location>
        <begin position="906"/>
        <end position="969"/>
    </location>
</feature>
<dbReference type="InterPro" id="IPR001060">
    <property type="entry name" value="FCH_dom"/>
</dbReference>
<keyword evidence="4" id="KW-0597">Phosphoprotein</keyword>
<dbReference type="FunFam" id="2.30.30.40:FF:000312">
    <property type="entry name" value="Related to Cell division control protein 15"/>
    <property type="match status" value="1"/>
</dbReference>
<dbReference type="SMART" id="SM00055">
    <property type="entry name" value="FCH"/>
    <property type="match status" value="1"/>
</dbReference>
<evidence type="ECO:0008006" key="13">
    <source>
        <dbReference type="Google" id="ProtNLM"/>
    </source>
</evidence>
<proteinExistence type="predicted"/>
<feature type="compositionally biased region" description="Low complexity" evidence="8">
    <location>
        <begin position="883"/>
        <end position="892"/>
    </location>
</feature>
<dbReference type="Gene3D" id="1.20.1270.60">
    <property type="entry name" value="Arfaptin homology (AH) domain/BAR domain"/>
    <property type="match status" value="1"/>
</dbReference>
<dbReference type="GO" id="GO:0120104">
    <property type="term" value="C:mitotic actomyosin contractile ring, proximal layer"/>
    <property type="evidence" value="ECO:0007669"/>
    <property type="project" value="TreeGrafter"/>
</dbReference>
<evidence type="ECO:0000256" key="5">
    <source>
        <dbReference type="ARBA" id="ARBA00023212"/>
    </source>
</evidence>
<feature type="compositionally biased region" description="Low complexity" evidence="8">
    <location>
        <begin position="702"/>
        <end position="714"/>
    </location>
</feature>
<dbReference type="SUPFAM" id="SSF103657">
    <property type="entry name" value="BAR/IMD domain-like"/>
    <property type="match status" value="1"/>
</dbReference>
<sequence length="969" mass="106093">MSARRQPSTTSLSKYMRAGSPVPMGRTTDFCNSFWGPGDGGVDVLFARMRGAMRTMDELRNFWKERAAIEEEYAKRLAKLAKITLGRDEIGELRNSLDTVRLETDKQSSYHLNLAQQIKSDLEGQTTAFCQRQAHHKKVYQSTIEKEFKNKQTQEVHVTKAKEKYEQDCMRINSYTAQSTLVQGKDLEKIQYKLDRAQQTVQANERDFANFARIFEDTAAKWEQDWKTFCDTCQDLEDERMEFMKDNMWAYANAVSTACVSDDESCEKMRVALEQMELDKEQENFIRDYGTGNQIPPPPQFIDYNKGETPKAPAGRSANFVRSSQRNSPLRIAQTIPAEEEEPEPINTAGVGAGGGNRNSFPDAGPNRPTSQTSNVNGVNGHHSTPSNASSSNQQALVRKSTNMSYRHPAPDPMAETIDPTAETFIKVGSNAYKVDLNNQPRRRSNDYAISPASAGSTMTADDPLARQLEELKNQVATGNVRRNSVWRGQSGESASSARDPAHRDSLAAPGSSSRAGNTPSPSPRDYRNSAELVVGGYPSTSPSSRPASPNPNNVPTAAFMMPKSSVSPGADIIEGVMGDYHQSFPGERKSLSHSRRNSFVGQGQGHAPSPSGEQNLARPSSQLGHAGIGAHGGSRSNSPQPIPRSTSPAPQPGQYMSPPSSMSNANVARGNSMRRAPSPNTTGIALAPDGRVMHDEMATRYQQTQMQQQQQYRQPPPQTQPPPPPTQQYSGARPGGYNNNSTFASVPPPPAQQPSPQPQPSYTQPPSAPYNHPPPPTAQPSYAVPPPPVQQQPAYSAQPPSHYSQPPQQYAQPTGNYGGMGSMSSMNGASVQRGPSYYGAQNQRHMHSQQPSGMSSVSSVSGMHSQQGSGGYQPSAYRDAGPVQQQVRRSPSPQPPMGVTDDGSRILFYVQAIYDYNATIEEEFDFQAGDIIAVTATPDDGWWSGQLLDEDRRIPGKHVFPSNFVRLF</sequence>
<dbReference type="InterPro" id="IPR031160">
    <property type="entry name" value="F_BAR_dom"/>
</dbReference>
<dbReference type="PANTHER" id="PTHR23065">
    <property type="entry name" value="PROLINE-SERINE-THREONINE PHOSPHATASE INTERACTING PROTEIN 1"/>
    <property type="match status" value="1"/>
</dbReference>
<accession>A0A4S8MV21</accession>
<comment type="subcellular location">
    <subcellularLocation>
        <location evidence="1">Cytoplasm</location>
        <location evidence="1">Cytoskeleton</location>
    </subcellularLocation>
</comment>
<evidence type="ECO:0000256" key="6">
    <source>
        <dbReference type="PROSITE-ProRule" id="PRU00192"/>
    </source>
</evidence>
<dbReference type="SMART" id="SM00326">
    <property type="entry name" value="SH3"/>
    <property type="match status" value="1"/>
</dbReference>
<reference evidence="11 12" key="1">
    <citation type="journal article" date="2019" name="Nat. Ecol. Evol.">
        <title>Megaphylogeny resolves global patterns of mushroom evolution.</title>
        <authorList>
            <person name="Varga T."/>
            <person name="Krizsan K."/>
            <person name="Foldi C."/>
            <person name="Dima B."/>
            <person name="Sanchez-Garcia M."/>
            <person name="Sanchez-Ramirez S."/>
            <person name="Szollosi G.J."/>
            <person name="Szarkandi J.G."/>
            <person name="Papp V."/>
            <person name="Albert L."/>
            <person name="Andreopoulos W."/>
            <person name="Angelini C."/>
            <person name="Antonin V."/>
            <person name="Barry K.W."/>
            <person name="Bougher N.L."/>
            <person name="Buchanan P."/>
            <person name="Buyck B."/>
            <person name="Bense V."/>
            <person name="Catcheside P."/>
            <person name="Chovatia M."/>
            <person name="Cooper J."/>
            <person name="Damon W."/>
            <person name="Desjardin D."/>
            <person name="Finy P."/>
            <person name="Geml J."/>
            <person name="Haridas S."/>
            <person name="Hughes K."/>
            <person name="Justo A."/>
            <person name="Karasinski D."/>
            <person name="Kautmanova I."/>
            <person name="Kiss B."/>
            <person name="Kocsube S."/>
            <person name="Kotiranta H."/>
            <person name="LaButti K.M."/>
            <person name="Lechner B.E."/>
            <person name="Liimatainen K."/>
            <person name="Lipzen A."/>
            <person name="Lukacs Z."/>
            <person name="Mihaltcheva S."/>
            <person name="Morgado L.N."/>
            <person name="Niskanen T."/>
            <person name="Noordeloos M.E."/>
            <person name="Ohm R.A."/>
            <person name="Ortiz-Santana B."/>
            <person name="Ovrebo C."/>
            <person name="Racz N."/>
            <person name="Riley R."/>
            <person name="Savchenko A."/>
            <person name="Shiryaev A."/>
            <person name="Soop K."/>
            <person name="Spirin V."/>
            <person name="Szebenyi C."/>
            <person name="Tomsovsky M."/>
            <person name="Tulloss R.E."/>
            <person name="Uehling J."/>
            <person name="Grigoriev I.V."/>
            <person name="Vagvolgyi C."/>
            <person name="Papp T."/>
            <person name="Martin F.M."/>
            <person name="Miettinen O."/>
            <person name="Hibbett D.S."/>
            <person name="Nagy L.G."/>
        </authorList>
    </citation>
    <scope>NUCLEOTIDE SEQUENCE [LARGE SCALE GENOMIC DNA]</scope>
    <source>
        <strain evidence="11 12">CBS 962.96</strain>
    </source>
</reference>
<dbReference type="EMBL" id="ML179044">
    <property type="protein sequence ID" value="THV06264.1"/>
    <property type="molecule type" value="Genomic_DNA"/>
</dbReference>